<dbReference type="OrthoDB" id="25872at2759"/>
<dbReference type="GO" id="GO:0003723">
    <property type="term" value="F:RNA binding"/>
    <property type="evidence" value="ECO:0007669"/>
    <property type="project" value="TreeGrafter"/>
</dbReference>
<organism evidence="14 15">
    <name type="scientific">Zopfia rhizophila CBS 207.26</name>
    <dbReference type="NCBI Taxonomy" id="1314779"/>
    <lineage>
        <taxon>Eukaryota</taxon>
        <taxon>Fungi</taxon>
        <taxon>Dikarya</taxon>
        <taxon>Ascomycota</taxon>
        <taxon>Pezizomycotina</taxon>
        <taxon>Dothideomycetes</taxon>
        <taxon>Dothideomycetes incertae sedis</taxon>
        <taxon>Zopfiaceae</taxon>
        <taxon>Zopfia</taxon>
    </lineage>
</organism>
<dbReference type="SUPFAM" id="SSF54427">
    <property type="entry name" value="NTF2-like"/>
    <property type="match status" value="1"/>
</dbReference>
<evidence type="ECO:0000259" key="13">
    <source>
        <dbReference type="PROSITE" id="PS51281"/>
    </source>
</evidence>
<evidence type="ECO:0000256" key="6">
    <source>
        <dbReference type="ARBA" id="ARBA00022737"/>
    </source>
</evidence>
<dbReference type="PROSITE" id="PS51450">
    <property type="entry name" value="LRR"/>
    <property type="match status" value="1"/>
</dbReference>
<proteinExistence type="inferred from homology"/>
<dbReference type="InterPro" id="IPR018222">
    <property type="entry name" value="Nuclear_transport_factor_2_euk"/>
</dbReference>
<dbReference type="SMART" id="SM00804">
    <property type="entry name" value="TAP_C"/>
    <property type="match status" value="1"/>
</dbReference>
<evidence type="ECO:0000259" key="12">
    <source>
        <dbReference type="PROSITE" id="PS50177"/>
    </source>
</evidence>
<dbReference type="CDD" id="cd14342">
    <property type="entry name" value="UBA_TAP-C"/>
    <property type="match status" value="1"/>
</dbReference>
<keyword evidence="8" id="KW-0539">Nucleus</keyword>
<protein>
    <recommendedName>
        <fullName evidence="10">mRNA export factor MEX67</fullName>
    </recommendedName>
</protein>
<evidence type="ECO:0000256" key="3">
    <source>
        <dbReference type="ARBA" id="ARBA00022448"/>
    </source>
</evidence>
<dbReference type="InterPro" id="IPR032710">
    <property type="entry name" value="NTF2-like_dom_sf"/>
</dbReference>
<evidence type="ECO:0000256" key="7">
    <source>
        <dbReference type="ARBA" id="ARBA00022816"/>
    </source>
</evidence>
<feature type="compositionally biased region" description="Low complexity" evidence="11">
    <location>
        <begin position="530"/>
        <end position="543"/>
    </location>
</feature>
<evidence type="ECO:0000313" key="15">
    <source>
        <dbReference type="Proteomes" id="UP000800200"/>
    </source>
</evidence>
<evidence type="ECO:0000256" key="10">
    <source>
        <dbReference type="ARBA" id="ARBA00069694"/>
    </source>
</evidence>
<feature type="region of interest" description="Disordered" evidence="11">
    <location>
        <begin position="1"/>
        <end position="41"/>
    </location>
</feature>
<evidence type="ECO:0000256" key="4">
    <source>
        <dbReference type="ARBA" id="ARBA00022490"/>
    </source>
</evidence>
<evidence type="ECO:0000313" key="14">
    <source>
        <dbReference type="EMBL" id="KAF2187810.1"/>
    </source>
</evidence>
<gene>
    <name evidence="14" type="ORF">K469DRAFT_704766</name>
</gene>
<dbReference type="Gene3D" id="3.80.10.10">
    <property type="entry name" value="Ribonuclease Inhibitor"/>
    <property type="match status" value="1"/>
</dbReference>
<keyword evidence="6" id="KW-0677">Repeat</keyword>
<reference evidence="14" key="1">
    <citation type="journal article" date="2020" name="Stud. Mycol.">
        <title>101 Dothideomycetes genomes: a test case for predicting lifestyles and emergence of pathogens.</title>
        <authorList>
            <person name="Haridas S."/>
            <person name="Albert R."/>
            <person name="Binder M."/>
            <person name="Bloem J."/>
            <person name="Labutti K."/>
            <person name="Salamov A."/>
            <person name="Andreopoulos B."/>
            <person name="Baker S."/>
            <person name="Barry K."/>
            <person name="Bills G."/>
            <person name="Bluhm B."/>
            <person name="Cannon C."/>
            <person name="Castanera R."/>
            <person name="Culley D."/>
            <person name="Daum C."/>
            <person name="Ezra D."/>
            <person name="Gonzalez J."/>
            <person name="Henrissat B."/>
            <person name="Kuo A."/>
            <person name="Liang C."/>
            <person name="Lipzen A."/>
            <person name="Lutzoni F."/>
            <person name="Magnuson J."/>
            <person name="Mondo S."/>
            <person name="Nolan M."/>
            <person name="Ohm R."/>
            <person name="Pangilinan J."/>
            <person name="Park H.-J."/>
            <person name="Ramirez L."/>
            <person name="Alfaro M."/>
            <person name="Sun H."/>
            <person name="Tritt A."/>
            <person name="Yoshinaga Y."/>
            <person name="Zwiers L.-H."/>
            <person name="Turgeon B."/>
            <person name="Goodwin S."/>
            <person name="Spatafora J."/>
            <person name="Crous P."/>
            <person name="Grigoriev I."/>
        </authorList>
    </citation>
    <scope>NUCLEOTIDE SEQUENCE</scope>
    <source>
        <strain evidence="14">CBS 207.26</strain>
    </source>
</reference>
<dbReference type="Gene3D" id="3.10.450.50">
    <property type="match status" value="1"/>
</dbReference>
<keyword evidence="5" id="KW-0433">Leucine-rich repeat</keyword>
<dbReference type="PANTHER" id="PTHR10662:SF22">
    <property type="entry name" value="NUCLEAR RNA EXPORT FACTOR 1"/>
    <property type="match status" value="1"/>
</dbReference>
<evidence type="ECO:0000256" key="5">
    <source>
        <dbReference type="ARBA" id="ARBA00022614"/>
    </source>
</evidence>
<keyword evidence="4" id="KW-0963">Cytoplasm</keyword>
<sequence length="621" mass="68987">MRNSSAPRRGSGIRKRGRVDRDGDLVMGAAPKAARAQNTSSERSPLVELRVTGWTEQDEIQRLVSFLERHAKRRSTTTKQTGPMAGSIIKKSRVEGDVLYIRVRSEDTIAFSKINGFAFNSQKGGSQKLTIAGHGIREKSPKNDERVEGKSETVELLKGVLNRQYNPDLKLLDLSTMAADPELQNIGMFQSDSTQSKFFPALMTVCDAQFKSAQEKRDTIWSVTLKGNGLSNISIVTSLAQTLPHLQNLDLSDNKIGSTKDLIGWKNKFQHLHQLLLLDNPLLTNQPGWEAEIIKWFPRLSILNGVQVRTEEQIARLDRPKQTPMPSREPVWQDMDGVAESFIMDFFPGFDYSRDATIQKFYDKDSSFSLSVNNNAKGGAKQHHKTPWDAYIRQSRNIAWLRSGKARASRKHRGPEQIRKAWSSIPETRHPDLKTEIHKYSLDCQRQNGVPDPAGQYPQGVMGLLVTVHGEYKEHRTTKGADAVVERCFDRQFILGPGGATGVRVVSDMLCLRAYGGVPAWYPQGPTEEAPSVAPSATTTAPSAPAPIPNGNPTLTNEPAMIPNNSGLTPEQEQMIMQVHQATGMNLVYSRECLQAANWDMNAAAQMYEANKANLGPEAFA</sequence>
<keyword evidence="15" id="KW-1185">Reference proteome</keyword>
<evidence type="ECO:0000256" key="11">
    <source>
        <dbReference type="SAM" id="MobiDB-lite"/>
    </source>
</evidence>
<feature type="domain" description="TAP-C" evidence="13">
    <location>
        <begin position="570"/>
        <end position="621"/>
    </location>
</feature>
<dbReference type="EMBL" id="ML994626">
    <property type="protein sequence ID" value="KAF2187810.1"/>
    <property type="molecule type" value="Genomic_DNA"/>
</dbReference>
<feature type="domain" description="NTF2" evidence="12">
    <location>
        <begin position="338"/>
        <end position="512"/>
    </location>
</feature>
<dbReference type="Proteomes" id="UP000800200">
    <property type="component" value="Unassembled WGS sequence"/>
</dbReference>
<evidence type="ECO:0000256" key="9">
    <source>
        <dbReference type="ARBA" id="ARBA00055253"/>
    </source>
</evidence>
<dbReference type="InterPro" id="IPR030217">
    <property type="entry name" value="NXF_fam"/>
</dbReference>
<comment type="function">
    <text evidence="9">Involved in the export of mRNA from the nucleus to the cytoplasm.</text>
</comment>
<evidence type="ECO:0000256" key="8">
    <source>
        <dbReference type="ARBA" id="ARBA00023242"/>
    </source>
</evidence>
<keyword evidence="7" id="KW-0509">mRNA transport</keyword>
<evidence type="ECO:0000256" key="2">
    <source>
        <dbReference type="ARBA" id="ARBA00009285"/>
    </source>
</evidence>
<dbReference type="AlphaFoldDB" id="A0A6A6ECE9"/>
<comment type="similarity">
    <text evidence="2">Belongs to the NXF family.</text>
</comment>
<dbReference type="PROSITE" id="PS51281">
    <property type="entry name" value="TAP_C"/>
    <property type="match status" value="1"/>
</dbReference>
<dbReference type="GO" id="GO:0042272">
    <property type="term" value="C:nuclear RNA export factor complex"/>
    <property type="evidence" value="ECO:0007669"/>
    <property type="project" value="UniProtKB-ARBA"/>
</dbReference>
<keyword evidence="3" id="KW-0813">Transport</keyword>
<dbReference type="FunFam" id="1.10.8.10:FF:000018">
    <property type="entry name" value="Nuclear RNA export factor 1"/>
    <property type="match status" value="1"/>
</dbReference>
<dbReference type="SUPFAM" id="SSF52058">
    <property type="entry name" value="L domain-like"/>
    <property type="match status" value="1"/>
</dbReference>
<dbReference type="InterPro" id="IPR005637">
    <property type="entry name" value="TAP_C_dom"/>
</dbReference>
<dbReference type="InterPro" id="IPR002075">
    <property type="entry name" value="NTF2_dom"/>
</dbReference>
<dbReference type="PROSITE" id="PS50177">
    <property type="entry name" value="NTF2_DOMAIN"/>
    <property type="match status" value="1"/>
</dbReference>
<feature type="region of interest" description="Disordered" evidence="11">
    <location>
        <begin position="526"/>
        <end position="546"/>
    </location>
</feature>
<dbReference type="PANTHER" id="PTHR10662">
    <property type="entry name" value="NUCLEAR RNA EXPORT FACTOR"/>
    <property type="match status" value="1"/>
</dbReference>
<dbReference type="Pfam" id="PF03943">
    <property type="entry name" value="TAP_C"/>
    <property type="match status" value="1"/>
</dbReference>
<dbReference type="InterPro" id="IPR032675">
    <property type="entry name" value="LRR_dom_sf"/>
</dbReference>
<name>A0A6A6ECE9_9PEZI</name>
<dbReference type="Gene3D" id="1.10.8.10">
    <property type="entry name" value="DNA helicase RuvA subunit, C-terminal domain"/>
    <property type="match status" value="1"/>
</dbReference>
<dbReference type="GO" id="GO:0016973">
    <property type="term" value="P:poly(A)+ mRNA export from nucleus"/>
    <property type="evidence" value="ECO:0007669"/>
    <property type="project" value="TreeGrafter"/>
</dbReference>
<dbReference type="SUPFAM" id="SSF46934">
    <property type="entry name" value="UBA-like"/>
    <property type="match status" value="1"/>
</dbReference>
<dbReference type="Pfam" id="PF22602">
    <property type="entry name" value="NXF_NTF2"/>
    <property type="match status" value="1"/>
</dbReference>
<dbReference type="InterPro" id="IPR001611">
    <property type="entry name" value="Leu-rich_rpt"/>
</dbReference>
<comment type="subcellular location">
    <subcellularLocation>
        <location evidence="1">Nucleus</location>
    </subcellularLocation>
</comment>
<dbReference type="FunFam" id="3.80.10.10:FF:000296">
    <property type="entry name" value="mRNA export factor MEX67"/>
    <property type="match status" value="1"/>
</dbReference>
<accession>A0A6A6ECE9</accession>
<dbReference type="InterPro" id="IPR009060">
    <property type="entry name" value="UBA-like_sf"/>
</dbReference>
<evidence type="ECO:0000256" key="1">
    <source>
        <dbReference type="ARBA" id="ARBA00004123"/>
    </source>
</evidence>